<evidence type="ECO:0000313" key="3">
    <source>
        <dbReference type="EMBL" id="MBB4664102.1"/>
    </source>
</evidence>
<organism evidence="3 4">
    <name type="scientific">Conexibacter arvalis</name>
    <dbReference type="NCBI Taxonomy" id="912552"/>
    <lineage>
        <taxon>Bacteria</taxon>
        <taxon>Bacillati</taxon>
        <taxon>Actinomycetota</taxon>
        <taxon>Thermoleophilia</taxon>
        <taxon>Solirubrobacterales</taxon>
        <taxon>Conexibacteraceae</taxon>
        <taxon>Conexibacter</taxon>
    </lineage>
</organism>
<dbReference type="GO" id="GO:0052851">
    <property type="term" value="F:ferric-chelate reductase (NADPH) activity"/>
    <property type="evidence" value="ECO:0007669"/>
    <property type="project" value="TreeGrafter"/>
</dbReference>
<sequence>MPSPISIIGATGDLGFGLAVRLAQAGVPVVIGSRDGARAEEAAERARGVVAGGDVRGLANPDAAAASDLVVLSVPFASQAATLRSLREALRAGTVLLDVTVPLATAVGGRPTRVLDVWQGSAAQQAQELVPAGVTVVSGLHTVAARHLADLDHALDEDALLAGDDRAAKARVAELVGRIPGLRPIDAGRLEMARITEQLTALTIGINIRHRATAGLKISGLPNGSAWG</sequence>
<dbReference type="AlphaFoldDB" id="A0A840IGT8"/>
<dbReference type="InterPro" id="IPR010185">
    <property type="entry name" value="NpdG"/>
</dbReference>
<dbReference type="SUPFAM" id="SSF51735">
    <property type="entry name" value="NAD(P)-binding Rossmann-fold domains"/>
    <property type="match status" value="1"/>
</dbReference>
<comment type="caution">
    <text evidence="3">The sequence shown here is derived from an EMBL/GenBank/DDBJ whole genome shotgun (WGS) entry which is preliminary data.</text>
</comment>
<keyword evidence="4" id="KW-1185">Reference proteome</keyword>
<dbReference type="GO" id="GO:0015677">
    <property type="term" value="P:copper ion import"/>
    <property type="evidence" value="ECO:0007669"/>
    <property type="project" value="TreeGrafter"/>
</dbReference>
<gene>
    <name evidence="3" type="ORF">BDZ31_003705</name>
</gene>
<feature type="domain" description="Pyrroline-5-carboxylate reductase catalytic N-terminal" evidence="2">
    <location>
        <begin position="5"/>
        <end position="102"/>
    </location>
</feature>
<dbReference type="InterPro" id="IPR051267">
    <property type="entry name" value="STEAP_metalloreductase"/>
</dbReference>
<proteinExistence type="predicted"/>
<evidence type="ECO:0000256" key="1">
    <source>
        <dbReference type="ARBA" id="ARBA00023002"/>
    </source>
</evidence>
<reference evidence="3 4" key="1">
    <citation type="submission" date="2020-08" db="EMBL/GenBank/DDBJ databases">
        <title>Genomic Encyclopedia of Archaeal and Bacterial Type Strains, Phase II (KMG-II): from individual species to whole genera.</title>
        <authorList>
            <person name="Goeker M."/>
        </authorList>
    </citation>
    <scope>NUCLEOTIDE SEQUENCE [LARGE SCALE GENOMIC DNA]</scope>
    <source>
        <strain evidence="3 4">DSM 23288</strain>
    </source>
</reference>
<dbReference type="GO" id="GO:0006740">
    <property type="term" value="P:NADPH regeneration"/>
    <property type="evidence" value="ECO:0007669"/>
    <property type="project" value="InterPro"/>
</dbReference>
<dbReference type="PANTHER" id="PTHR14239:SF0">
    <property type="entry name" value="F420-DEPENDENT NADP REDUCTASE"/>
    <property type="match status" value="1"/>
</dbReference>
<dbReference type="PANTHER" id="PTHR14239">
    <property type="entry name" value="DUDULIN-RELATED"/>
    <property type="match status" value="1"/>
</dbReference>
<dbReference type="Gene3D" id="3.40.50.720">
    <property type="entry name" value="NAD(P)-binding Rossmann-like Domain"/>
    <property type="match status" value="1"/>
</dbReference>
<dbReference type="GO" id="GO:0070967">
    <property type="term" value="F:coenzyme F420 binding"/>
    <property type="evidence" value="ECO:0007669"/>
    <property type="project" value="InterPro"/>
</dbReference>
<accession>A0A840IGT8</accession>
<dbReference type="GO" id="GO:0050661">
    <property type="term" value="F:NADP binding"/>
    <property type="evidence" value="ECO:0007669"/>
    <property type="project" value="InterPro"/>
</dbReference>
<evidence type="ECO:0000259" key="2">
    <source>
        <dbReference type="Pfam" id="PF03807"/>
    </source>
</evidence>
<dbReference type="GO" id="GO:0016651">
    <property type="term" value="F:oxidoreductase activity, acting on NAD(P)H"/>
    <property type="evidence" value="ECO:0007669"/>
    <property type="project" value="InterPro"/>
</dbReference>
<dbReference type="NCBIfam" id="TIGR01915">
    <property type="entry name" value="npdG"/>
    <property type="match status" value="1"/>
</dbReference>
<dbReference type="Proteomes" id="UP000585272">
    <property type="component" value="Unassembled WGS sequence"/>
</dbReference>
<dbReference type="InterPro" id="IPR028939">
    <property type="entry name" value="P5C_Rdtase_cat_N"/>
</dbReference>
<dbReference type="RefSeq" id="WP_183343840.1">
    <property type="nucleotide sequence ID" value="NZ_JACHNU010000006.1"/>
</dbReference>
<dbReference type="InterPro" id="IPR036291">
    <property type="entry name" value="NAD(P)-bd_dom_sf"/>
</dbReference>
<protein>
    <recommendedName>
        <fullName evidence="2">Pyrroline-5-carboxylate reductase catalytic N-terminal domain-containing protein</fullName>
    </recommendedName>
</protein>
<dbReference type="EMBL" id="JACHNU010000006">
    <property type="protein sequence ID" value="MBB4664102.1"/>
    <property type="molecule type" value="Genomic_DNA"/>
</dbReference>
<dbReference type="GO" id="GO:0008823">
    <property type="term" value="F:cupric reductase (NADH) activity"/>
    <property type="evidence" value="ECO:0007669"/>
    <property type="project" value="TreeGrafter"/>
</dbReference>
<evidence type="ECO:0000313" key="4">
    <source>
        <dbReference type="Proteomes" id="UP000585272"/>
    </source>
</evidence>
<keyword evidence="1" id="KW-0560">Oxidoreductase</keyword>
<dbReference type="Pfam" id="PF03807">
    <property type="entry name" value="F420_oxidored"/>
    <property type="match status" value="1"/>
</dbReference>
<dbReference type="GO" id="GO:0005886">
    <property type="term" value="C:plasma membrane"/>
    <property type="evidence" value="ECO:0007669"/>
    <property type="project" value="TreeGrafter"/>
</dbReference>
<name>A0A840IGT8_9ACTN</name>